<organism evidence="1 2">
    <name type="scientific">Pseudomonas baetica</name>
    <dbReference type="NCBI Taxonomy" id="674054"/>
    <lineage>
        <taxon>Bacteria</taxon>
        <taxon>Pseudomonadati</taxon>
        <taxon>Pseudomonadota</taxon>
        <taxon>Gammaproteobacteria</taxon>
        <taxon>Pseudomonadales</taxon>
        <taxon>Pseudomonadaceae</taxon>
        <taxon>Pseudomonas</taxon>
    </lineage>
</organism>
<keyword evidence="2" id="KW-1185">Reference proteome</keyword>
<gene>
    <name evidence="1" type="ORF">ATI02_4351</name>
</gene>
<dbReference type="RefSeq" id="WP_100847300.1">
    <property type="nucleotide sequence ID" value="NZ_PHHE01000001.1"/>
</dbReference>
<name>A0ABX4Q3P5_9PSED</name>
<protein>
    <recommendedName>
        <fullName evidence="3">Phage tail assembly chaperone</fullName>
    </recommendedName>
</protein>
<proteinExistence type="predicted"/>
<evidence type="ECO:0008006" key="3">
    <source>
        <dbReference type="Google" id="ProtNLM"/>
    </source>
</evidence>
<evidence type="ECO:0000313" key="2">
    <source>
        <dbReference type="Proteomes" id="UP000232455"/>
    </source>
</evidence>
<sequence length="153" mass="17249">MNETQDVGKYEFVKVIEELGYTIELRPFTPFSGEKNWGKLCLMDDGKHSGEVRFRKNTENNATIREKIAGTRKTQDNSYLAWAILDLSVIAVAHAVATERVPLDKLKPKIDSFGPNTQMKFNDALEMFGYSLSQYEESVKASGIKAKSNKPKP</sequence>
<dbReference type="Proteomes" id="UP000232455">
    <property type="component" value="Unassembled WGS sequence"/>
</dbReference>
<evidence type="ECO:0000313" key="1">
    <source>
        <dbReference type="EMBL" id="PKA71373.1"/>
    </source>
</evidence>
<dbReference type="EMBL" id="PHHE01000001">
    <property type="protein sequence ID" value="PKA71373.1"/>
    <property type="molecule type" value="Genomic_DNA"/>
</dbReference>
<reference evidence="1 2" key="1">
    <citation type="submission" date="2017-11" db="EMBL/GenBank/DDBJ databases">
        <title>Genome sequencing of a diverse group of Pseudomonas species.</title>
        <authorList>
            <person name="Loper J."/>
        </authorList>
    </citation>
    <scope>NUCLEOTIDE SEQUENCE [LARGE SCALE GENOMIC DNA]</scope>
    <source>
        <strain evidence="1 2">LMG 25716</strain>
    </source>
</reference>
<comment type="caution">
    <text evidence="1">The sequence shown here is derived from an EMBL/GenBank/DDBJ whole genome shotgun (WGS) entry which is preliminary data.</text>
</comment>
<accession>A0ABX4Q3P5</accession>